<evidence type="ECO:0000256" key="2">
    <source>
        <dbReference type="SAM" id="Phobius"/>
    </source>
</evidence>
<accession>A0ABT6J5J0</accession>
<dbReference type="Proteomes" id="UP001156940">
    <property type="component" value="Unassembled WGS sequence"/>
</dbReference>
<proteinExistence type="predicted"/>
<keyword evidence="2" id="KW-0812">Transmembrane</keyword>
<reference evidence="3 4" key="1">
    <citation type="submission" date="2023-04" db="EMBL/GenBank/DDBJ databases">
        <title>Luteimonas endophyticus RD2P54.</title>
        <authorList>
            <person name="Sun J.-Q."/>
        </authorList>
    </citation>
    <scope>NUCLEOTIDE SEQUENCE [LARGE SCALE GENOMIC DNA]</scope>
    <source>
        <strain evidence="3 4">RD2P54</strain>
    </source>
</reference>
<keyword evidence="4" id="KW-1185">Reference proteome</keyword>
<sequence>MTFDKVNADPQPSYRALIALLVAITALWVVSGLFLYPLKQRGTFGDMFGAVNALFSGLAFASLIYTIYLQRNELRLQRQELRLTRAELEGQKLQIAAQNDLLRAEGFESSFFRVLGILAEIVKSIDIQRSGKNDLMGRDCFSFFYRDFRVRYEQLQRQSDSDAVTRAYMGFYSKYQGDVGHYFRTLYNLVKFVDRSYVADKRFYTNLIRAQLSSQELLLLFYNCQTTLGQKKFKPLVERYALLKTVPFEQLLDDQHKAMYDPGAYGEG</sequence>
<feature type="transmembrane region" description="Helical" evidence="2">
    <location>
        <begin position="48"/>
        <end position="68"/>
    </location>
</feature>
<organism evidence="3 4">
    <name type="scientific">Luteimonas endophytica</name>
    <dbReference type="NCBI Taxonomy" id="3042023"/>
    <lineage>
        <taxon>Bacteria</taxon>
        <taxon>Pseudomonadati</taxon>
        <taxon>Pseudomonadota</taxon>
        <taxon>Gammaproteobacteria</taxon>
        <taxon>Lysobacterales</taxon>
        <taxon>Lysobacteraceae</taxon>
        <taxon>Luteimonas</taxon>
    </lineage>
</organism>
<dbReference type="InterPro" id="IPR031709">
    <property type="entry name" value="PutAbiC"/>
</dbReference>
<name>A0ABT6J5J0_9GAMM</name>
<dbReference type="RefSeq" id="WP_280572920.1">
    <property type="nucleotide sequence ID" value="NZ_JARXRM010000016.1"/>
</dbReference>
<keyword evidence="2" id="KW-1133">Transmembrane helix</keyword>
<feature type="coiled-coil region" evidence="1">
    <location>
        <begin position="69"/>
        <end position="96"/>
    </location>
</feature>
<dbReference type="EMBL" id="JARXRM010000016">
    <property type="protein sequence ID" value="MDH5822075.1"/>
    <property type="molecule type" value="Genomic_DNA"/>
</dbReference>
<comment type="caution">
    <text evidence="3">The sequence shown here is derived from an EMBL/GenBank/DDBJ whole genome shotgun (WGS) entry which is preliminary data.</text>
</comment>
<keyword evidence="2" id="KW-0472">Membrane</keyword>
<protein>
    <submittedName>
        <fullName evidence="3">Phage abortive infection protein</fullName>
    </submittedName>
</protein>
<evidence type="ECO:0000313" key="4">
    <source>
        <dbReference type="Proteomes" id="UP001156940"/>
    </source>
</evidence>
<feature type="transmembrane region" description="Helical" evidence="2">
    <location>
        <begin position="16"/>
        <end position="36"/>
    </location>
</feature>
<evidence type="ECO:0000256" key="1">
    <source>
        <dbReference type="SAM" id="Coils"/>
    </source>
</evidence>
<gene>
    <name evidence="3" type="ORF">QFW77_03580</name>
</gene>
<keyword evidence="1" id="KW-0175">Coiled coil</keyword>
<evidence type="ECO:0000313" key="3">
    <source>
        <dbReference type="EMBL" id="MDH5822075.1"/>
    </source>
</evidence>
<dbReference type="Pfam" id="PF16872">
    <property type="entry name" value="putAbiC"/>
    <property type="match status" value="1"/>
</dbReference>